<dbReference type="OrthoDB" id="2019351at2759"/>
<keyword evidence="3" id="KW-1185">Reference proteome</keyword>
<accession>A0A835MV47</accession>
<gene>
    <name evidence="2" type="ORF">SADUNF_Sadunf10G0142400</name>
</gene>
<comment type="caution">
    <text evidence="2">The sequence shown here is derived from an EMBL/GenBank/DDBJ whole genome shotgun (WGS) entry which is preliminary data.</text>
</comment>
<dbReference type="InterPro" id="IPR044823">
    <property type="entry name" value="ASIL1/2-like"/>
</dbReference>
<dbReference type="PANTHER" id="PTHR31307">
    <property type="entry name" value="TRIHELIX TRANSCRIPTION FACTOR ASIL2"/>
    <property type="match status" value="1"/>
</dbReference>
<dbReference type="Proteomes" id="UP000657918">
    <property type="component" value="Unassembled WGS sequence"/>
</dbReference>
<protein>
    <submittedName>
        <fullName evidence="2">Uncharacterized protein</fullName>
    </submittedName>
</protein>
<dbReference type="AlphaFoldDB" id="A0A835MV47"/>
<dbReference type="GO" id="GO:0000976">
    <property type="term" value="F:transcription cis-regulatory region binding"/>
    <property type="evidence" value="ECO:0007669"/>
    <property type="project" value="TreeGrafter"/>
</dbReference>
<reference evidence="2 3" key="1">
    <citation type="submission" date="2020-10" db="EMBL/GenBank/DDBJ databases">
        <title>Plant Genome Project.</title>
        <authorList>
            <person name="Zhang R.-G."/>
        </authorList>
    </citation>
    <scope>NUCLEOTIDE SEQUENCE [LARGE SCALE GENOMIC DNA]</scope>
    <source>
        <strain evidence="2">FAFU-HL-1</strain>
        <tissue evidence="2">Leaf</tissue>
    </source>
</reference>
<organism evidence="2 3">
    <name type="scientific">Salix dunnii</name>
    <dbReference type="NCBI Taxonomy" id="1413687"/>
    <lineage>
        <taxon>Eukaryota</taxon>
        <taxon>Viridiplantae</taxon>
        <taxon>Streptophyta</taxon>
        <taxon>Embryophyta</taxon>
        <taxon>Tracheophyta</taxon>
        <taxon>Spermatophyta</taxon>
        <taxon>Magnoliopsida</taxon>
        <taxon>eudicotyledons</taxon>
        <taxon>Gunneridae</taxon>
        <taxon>Pentapetalae</taxon>
        <taxon>rosids</taxon>
        <taxon>fabids</taxon>
        <taxon>Malpighiales</taxon>
        <taxon>Salicaceae</taxon>
        <taxon>Saliceae</taxon>
        <taxon>Salix</taxon>
    </lineage>
</organism>
<name>A0A835MV47_9ROSI</name>
<evidence type="ECO:0000256" key="1">
    <source>
        <dbReference type="SAM" id="MobiDB-lite"/>
    </source>
</evidence>
<dbReference type="EMBL" id="JADGMS010000010">
    <property type="protein sequence ID" value="KAF9674586.1"/>
    <property type="molecule type" value="Genomic_DNA"/>
</dbReference>
<dbReference type="PANTHER" id="PTHR31307:SF40">
    <property type="entry name" value="TRIHELIX TRANSCRIPTION FACTOR ENAP1-RELATED"/>
    <property type="match status" value="1"/>
</dbReference>
<feature type="region of interest" description="Disordered" evidence="1">
    <location>
        <begin position="112"/>
        <end position="133"/>
    </location>
</feature>
<proteinExistence type="predicted"/>
<dbReference type="GO" id="GO:0005634">
    <property type="term" value="C:nucleus"/>
    <property type="evidence" value="ECO:0007669"/>
    <property type="project" value="TreeGrafter"/>
</dbReference>
<evidence type="ECO:0000313" key="2">
    <source>
        <dbReference type="EMBL" id="KAF9674586.1"/>
    </source>
</evidence>
<sequence>MPPHGPSTVVAKTVGTMAPLTLIEACGDRQLNLNRGEVRQKDWEKVADTVTNHQNGVKPRKIDVQCKTDDMAWFEERLKKKRHRMEGACLSDGAACSELAKAILKIGEIPERIESSEQQAANDGVGETEDGVH</sequence>
<evidence type="ECO:0000313" key="3">
    <source>
        <dbReference type="Proteomes" id="UP000657918"/>
    </source>
</evidence>